<dbReference type="Proteomes" id="UP000041314">
    <property type="component" value="Unassembled WGS sequence"/>
</dbReference>
<dbReference type="SUPFAM" id="SSF53649">
    <property type="entry name" value="Alkaline phosphatase-like"/>
    <property type="match status" value="1"/>
</dbReference>
<dbReference type="GO" id="GO:0004065">
    <property type="term" value="F:arylsulfatase activity"/>
    <property type="evidence" value="ECO:0007669"/>
    <property type="project" value="TreeGrafter"/>
</dbReference>
<evidence type="ECO:0000313" key="1">
    <source>
        <dbReference type="EMBL" id="CNU84023.1"/>
    </source>
</evidence>
<dbReference type="Gene3D" id="3.40.720.10">
    <property type="entry name" value="Alkaline Phosphatase, subunit A"/>
    <property type="match status" value="1"/>
</dbReference>
<dbReference type="PANTHER" id="PTHR46615:SF1">
    <property type="entry name" value="ARYLSULFATASE K"/>
    <property type="match status" value="1"/>
</dbReference>
<dbReference type="EMBL" id="CQPA01000038">
    <property type="protein sequence ID" value="CNU84023.1"/>
    <property type="molecule type" value="Genomic_DNA"/>
</dbReference>
<dbReference type="GO" id="GO:0015024">
    <property type="term" value="F:glucuronate-2-sulfatase activity"/>
    <property type="evidence" value="ECO:0007669"/>
    <property type="project" value="TreeGrafter"/>
</dbReference>
<dbReference type="PANTHER" id="PTHR46615">
    <property type="entry name" value="ARYLSULFATASE K"/>
    <property type="match status" value="1"/>
</dbReference>
<dbReference type="InterPro" id="IPR051849">
    <property type="entry name" value="GAG-degrading_sulfatase"/>
</dbReference>
<dbReference type="InterPro" id="IPR017850">
    <property type="entry name" value="Alkaline_phosphatase_core_sf"/>
</dbReference>
<sequence length="238" mass="27257">MHGKGASVYKEQIHVPMIISHPAYPGNKKCQALTCHLDIAPTLVGLTGLPEEKQHQALGNRKGVNFSGLLKNPEGVAVNAVRNASLYCYGMILYTDAHYLHRVIALQRDKQKTVAQIKQEISHLHPDFSHRSGTRMINDGRYKFARYFSLREHNTPETWEDLIKYNDLELYDLKNDPDENHNLAADKQKYQDLILTMNEKLNKIIKDEIGVDDGSFMPDAAREPWDLTIEQFNRMAKD</sequence>
<evidence type="ECO:0000313" key="2">
    <source>
        <dbReference type="Proteomes" id="UP000041314"/>
    </source>
</evidence>
<protein>
    <submittedName>
        <fullName evidence="1">Exported sulfatase</fullName>
    </submittedName>
</protein>
<dbReference type="AlphaFoldDB" id="A0A655DTI5"/>
<gene>
    <name evidence="1" type="ORF">ERS008198_03688</name>
</gene>
<organism evidence="1 2">
    <name type="scientific">Salmonella enterica subsp. enterica serovar Bovismorbificans</name>
    <dbReference type="NCBI Taxonomy" id="58097"/>
    <lineage>
        <taxon>Bacteria</taxon>
        <taxon>Pseudomonadati</taxon>
        <taxon>Pseudomonadota</taxon>
        <taxon>Gammaproteobacteria</taxon>
        <taxon>Enterobacterales</taxon>
        <taxon>Enterobacteriaceae</taxon>
        <taxon>Salmonella</taxon>
    </lineage>
</organism>
<name>A0A655DTI5_SALET</name>
<proteinExistence type="predicted"/>
<accession>A0A655DTI5</accession>
<reference evidence="1 2" key="1">
    <citation type="submission" date="2015-03" db="EMBL/GenBank/DDBJ databases">
        <authorList>
            <consortium name="Pathogen Informatics"/>
        </authorList>
    </citation>
    <scope>NUCLEOTIDE SEQUENCE [LARGE SCALE GENOMIC DNA]</scope>
    <source>
        <strain evidence="1 2">A1104</strain>
    </source>
</reference>